<name>A0A367LXB0_PSEAI</name>
<proteinExistence type="predicted"/>
<reference evidence="2 3" key="1">
    <citation type="submission" date="2018-07" db="EMBL/GenBank/DDBJ databases">
        <title>Mechanisms of high-level aminoglycoside resistance among Gram-negative pathogens in Brazil.</title>
        <authorList>
            <person name="Ballaben A.S."/>
            <person name="Darini A.L.C."/>
            <person name="Doi Y."/>
        </authorList>
    </citation>
    <scope>NUCLEOTIDE SEQUENCE [LARGE SCALE GENOMIC DNA]</scope>
    <source>
        <strain evidence="2 3">B2-305</strain>
    </source>
</reference>
<sequence length="128" mass="14249">NLAERAGRGPDMGGGPIRLACRSQCPVSWHQMHLWDPESSAGRNHFVLIRDALRRNQLGLLVDEEPAAVEPQRLQMAAEEQWYAAGPAAPKASPAEPPRKQEDEQTARLAQLVKQQRQQLAALARQQE</sequence>
<comment type="caution">
    <text evidence="2">The sequence shown here is derived from an EMBL/GenBank/DDBJ whole genome shotgun (WGS) entry which is preliminary data.</text>
</comment>
<evidence type="ECO:0000313" key="3">
    <source>
        <dbReference type="Proteomes" id="UP000253594"/>
    </source>
</evidence>
<evidence type="ECO:0000313" key="2">
    <source>
        <dbReference type="EMBL" id="RCI69651.1"/>
    </source>
</evidence>
<dbReference type="EMBL" id="QORE01002854">
    <property type="protein sequence ID" value="RCI69651.1"/>
    <property type="molecule type" value="Genomic_DNA"/>
</dbReference>
<protein>
    <submittedName>
        <fullName evidence="2">Chromosome partitioning protein ParA</fullName>
    </submittedName>
</protein>
<feature type="compositionally biased region" description="Low complexity" evidence="1">
    <location>
        <begin position="84"/>
        <end position="94"/>
    </location>
</feature>
<organism evidence="2 3">
    <name type="scientific">Pseudomonas aeruginosa</name>
    <dbReference type="NCBI Taxonomy" id="287"/>
    <lineage>
        <taxon>Bacteria</taxon>
        <taxon>Pseudomonadati</taxon>
        <taxon>Pseudomonadota</taxon>
        <taxon>Gammaproteobacteria</taxon>
        <taxon>Pseudomonadales</taxon>
        <taxon>Pseudomonadaceae</taxon>
        <taxon>Pseudomonas</taxon>
    </lineage>
</organism>
<accession>A0A367LXB0</accession>
<feature type="non-terminal residue" evidence="2">
    <location>
        <position position="1"/>
    </location>
</feature>
<feature type="region of interest" description="Disordered" evidence="1">
    <location>
        <begin position="83"/>
        <end position="106"/>
    </location>
</feature>
<gene>
    <name evidence="2" type="ORF">DT376_38815</name>
</gene>
<dbReference type="Proteomes" id="UP000253594">
    <property type="component" value="Unassembled WGS sequence"/>
</dbReference>
<feature type="non-terminal residue" evidence="2">
    <location>
        <position position="128"/>
    </location>
</feature>
<dbReference type="AlphaFoldDB" id="A0A367LXB0"/>
<feature type="compositionally biased region" description="Basic and acidic residues" evidence="1">
    <location>
        <begin position="97"/>
        <end position="106"/>
    </location>
</feature>
<evidence type="ECO:0000256" key="1">
    <source>
        <dbReference type="SAM" id="MobiDB-lite"/>
    </source>
</evidence>